<dbReference type="RefSeq" id="WP_076461200.1">
    <property type="nucleotide sequence ID" value="NZ_FTMN01000001.1"/>
</dbReference>
<gene>
    <name evidence="8" type="primary">tsaD</name>
    <name evidence="10" type="ORF">SAMN05421647_101949</name>
</gene>
<dbReference type="EC" id="2.3.1.234" evidence="8"/>
<keyword evidence="1 8" id="KW-0963">Cytoplasm</keyword>
<keyword evidence="6 8" id="KW-0012">Acyltransferase</keyword>
<feature type="binding site" evidence="8">
    <location>
        <begin position="134"/>
        <end position="138"/>
    </location>
    <ligand>
        <name>substrate</name>
    </ligand>
</feature>
<dbReference type="GO" id="GO:0005506">
    <property type="term" value="F:iron ion binding"/>
    <property type="evidence" value="ECO:0007669"/>
    <property type="project" value="UniProtKB-UniRule"/>
</dbReference>
<dbReference type="PROSITE" id="PS01016">
    <property type="entry name" value="GLYCOPROTEASE"/>
    <property type="match status" value="1"/>
</dbReference>
<evidence type="ECO:0000256" key="8">
    <source>
        <dbReference type="HAMAP-Rule" id="MF_01445"/>
    </source>
</evidence>
<dbReference type="InterPro" id="IPR043129">
    <property type="entry name" value="ATPase_NBD"/>
</dbReference>
<dbReference type="GO" id="GO:0061711">
    <property type="term" value="F:tRNA N(6)-L-threonylcarbamoyladenine synthase activity"/>
    <property type="evidence" value="ECO:0007669"/>
    <property type="project" value="UniProtKB-EC"/>
</dbReference>
<evidence type="ECO:0000256" key="6">
    <source>
        <dbReference type="ARBA" id="ARBA00023315"/>
    </source>
</evidence>
<dbReference type="eggNOG" id="COG0533">
    <property type="taxonomic scope" value="Bacteria"/>
</dbReference>
<dbReference type="InterPro" id="IPR017860">
    <property type="entry name" value="Peptidase_M22_CS"/>
</dbReference>
<dbReference type="PRINTS" id="PR00789">
    <property type="entry name" value="OSIALOPTASE"/>
</dbReference>
<evidence type="ECO:0000313" key="10">
    <source>
        <dbReference type="EMBL" id="SIQ02159.1"/>
    </source>
</evidence>
<accession>A0A1N6PD18</accession>
<feature type="binding site" evidence="8">
    <location>
        <position position="111"/>
    </location>
    <ligand>
        <name>Fe cation</name>
        <dbReference type="ChEBI" id="CHEBI:24875"/>
    </ligand>
</feature>
<evidence type="ECO:0000256" key="2">
    <source>
        <dbReference type="ARBA" id="ARBA00022679"/>
    </source>
</evidence>
<dbReference type="Pfam" id="PF00814">
    <property type="entry name" value="TsaD"/>
    <property type="match status" value="1"/>
</dbReference>
<dbReference type="GO" id="GO:0002949">
    <property type="term" value="P:tRNA threonylcarbamoyladenosine modification"/>
    <property type="evidence" value="ECO:0007669"/>
    <property type="project" value="UniProtKB-UniRule"/>
</dbReference>
<keyword evidence="4 8" id="KW-0479">Metal-binding</keyword>
<feature type="binding site" evidence="8">
    <location>
        <position position="115"/>
    </location>
    <ligand>
        <name>Fe cation</name>
        <dbReference type="ChEBI" id="CHEBI:24875"/>
    </ligand>
</feature>
<dbReference type="HAMAP" id="MF_01445">
    <property type="entry name" value="TsaD"/>
    <property type="match status" value="1"/>
</dbReference>
<evidence type="ECO:0000256" key="5">
    <source>
        <dbReference type="ARBA" id="ARBA00023004"/>
    </source>
</evidence>
<evidence type="ECO:0000313" key="11">
    <source>
        <dbReference type="Proteomes" id="UP000186895"/>
    </source>
</evidence>
<feature type="binding site" evidence="8">
    <location>
        <position position="305"/>
    </location>
    <ligand>
        <name>Fe cation</name>
        <dbReference type="ChEBI" id="CHEBI:24875"/>
    </ligand>
</feature>
<comment type="similarity">
    <text evidence="8">Belongs to the KAE1 / TsaD family.</text>
</comment>
<feature type="domain" description="Gcp-like" evidence="9">
    <location>
        <begin position="24"/>
        <end position="312"/>
    </location>
</feature>
<dbReference type="InterPro" id="IPR022450">
    <property type="entry name" value="TsaD"/>
</dbReference>
<keyword evidence="5 8" id="KW-0408">Iron</keyword>
<name>A0A1N6PD18_9GAMM</name>
<keyword evidence="11" id="KW-1185">Reference proteome</keyword>
<dbReference type="EMBL" id="FTMN01000001">
    <property type="protein sequence ID" value="SIQ02159.1"/>
    <property type="molecule type" value="Genomic_DNA"/>
</dbReference>
<dbReference type="PANTHER" id="PTHR11735:SF6">
    <property type="entry name" value="TRNA N6-ADENOSINE THREONYLCARBAMOYLTRANSFERASE, MITOCHONDRIAL"/>
    <property type="match status" value="1"/>
</dbReference>
<feature type="binding site" evidence="8">
    <location>
        <position position="180"/>
    </location>
    <ligand>
        <name>substrate</name>
    </ligand>
</feature>
<evidence type="ECO:0000256" key="4">
    <source>
        <dbReference type="ARBA" id="ARBA00022723"/>
    </source>
</evidence>
<sequence>MRVLGIETSCDETGVALYDSERGLLSDALYSQVKMHAEYGGVVPELASRDHVRKLLPLIREVMAKAELELKDLDAVAYTSGPGLIGALMVGASTGRALALGLGVPAIAVHHMEGHLLAPMLEDNPPAFPFVALLVSGGHTQLVSVKGIGQYELMGESLDDAAGEAFDKAAKMLGLDYPGGPLIAKLAEQGTPGRYRFPRPMTDRPGLDFSFSGLKTFTLNTANAERDENGQIDAQTMADIAFAFEEAVVETLAIKCRRALQQTGMKQLVIAGGVSANKRLRERLDEVVRKEKSGLFYARPEFCTDNGAMIAYAGCQRLLAGQQADLTIIARPRWPMDTLESI</sequence>
<evidence type="ECO:0000259" key="9">
    <source>
        <dbReference type="Pfam" id="PF00814"/>
    </source>
</evidence>
<keyword evidence="2 8" id="KW-0808">Transferase</keyword>
<dbReference type="Proteomes" id="UP000186895">
    <property type="component" value="Unassembled WGS sequence"/>
</dbReference>
<dbReference type="Gene3D" id="3.30.420.40">
    <property type="match status" value="2"/>
</dbReference>
<dbReference type="AlphaFoldDB" id="A0A1N6PD18"/>
<evidence type="ECO:0000256" key="1">
    <source>
        <dbReference type="ARBA" id="ARBA00022490"/>
    </source>
</evidence>
<dbReference type="InterPro" id="IPR000905">
    <property type="entry name" value="Gcp-like_dom"/>
</dbReference>
<evidence type="ECO:0000256" key="3">
    <source>
        <dbReference type="ARBA" id="ARBA00022694"/>
    </source>
</evidence>
<reference evidence="10 11" key="1">
    <citation type="submission" date="2017-01" db="EMBL/GenBank/DDBJ databases">
        <authorList>
            <person name="Mah S.A."/>
            <person name="Swanson W.J."/>
            <person name="Moy G.W."/>
            <person name="Vacquier V.D."/>
        </authorList>
    </citation>
    <scope>NUCLEOTIDE SEQUENCE [LARGE SCALE GENOMIC DNA]</scope>
    <source>
        <strain evidence="10 11">DSM 7027</strain>
    </source>
</reference>
<dbReference type="NCBIfam" id="TIGR03723">
    <property type="entry name" value="T6A_TsaD_YgjD"/>
    <property type="match status" value="1"/>
</dbReference>
<dbReference type="PANTHER" id="PTHR11735">
    <property type="entry name" value="TRNA N6-ADENOSINE THREONYLCARBAMOYLTRANSFERASE"/>
    <property type="match status" value="1"/>
</dbReference>
<dbReference type="SUPFAM" id="SSF53067">
    <property type="entry name" value="Actin-like ATPase domain"/>
    <property type="match status" value="1"/>
</dbReference>
<organism evidence="10 11">
    <name type="scientific">Marinobacterium stanieri</name>
    <dbReference type="NCBI Taxonomy" id="49186"/>
    <lineage>
        <taxon>Bacteria</taxon>
        <taxon>Pseudomonadati</taxon>
        <taxon>Pseudomonadota</taxon>
        <taxon>Gammaproteobacteria</taxon>
        <taxon>Oceanospirillales</taxon>
        <taxon>Oceanospirillaceae</taxon>
        <taxon>Marinobacterium</taxon>
    </lineage>
</organism>
<keyword evidence="3 8" id="KW-0819">tRNA processing</keyword>
<proteinExistence type="inferred from homology"/>
<dbReference type="CDD" id="cd24133">
    <property type="entry name" value="ASKHA_NBD_TsaD_bac"/>
    <property type="match status" value="1"/>
</dbReference>
<comment type="caution">
    <text evidence="8">Lacks conserved residue(s) required for the propagation of feature annotation.</text>
</comment>
<dbReference type="InterPro" id="IPR017861">
    <property type="entry name" value="KAE1/TsaD"/>
</dbReference>
<comment type="subcellular location">
    <subcellularLocation>
        <location evidence="8">Cytoplasm</location>
    </subcellularLocation>
</comment>
<feature type="binding site" evidence="8">
    <location>
        <position position="167"/>
    </location>
    <ligand>
        <name>substrate</name>
    </ligand>
</feature>
<evidence type="ECO:0000256" key="7">
    <source>
        <dbReference type="ARBA" id="ARBA00048117"/>
    </source>
</evidence>
<comment type="catalytic activity">
    <reaction evidence="7 8">
        <text>L-threonylcarbamoyladenylate + adenosine(37) in tRNA = N(6)-L-threonylcarbamoyladenosine(37) in tRNA + AMP + H(+)</text>
        <dbReference type="Rhea" id="RHEA:37059"/>
        <dbReference type="Rhea" id="RHEA-COMP:10162"/>
        <dbReference type="Rhea" id="RHEA-COMP:10163"/>
        <dbReference type="ChEBI" id="CHEBI:15378"/>
        <dbReference type="ChEBI" id="CHEBI:73682"/>
        <dbReference type="ChEBI" id="CHEBI:74411"/>
        <dbReference type="ChEBI" id="CHEBI:74418"/>
        <dbReference type="ChEBI" id="CHEBI:456215"/>
        <dbReference type="EC" id="2.3.1.234"/>
    </reaction>
</comment>
<comment type="function">
    <text evidence="8">Required for the formation of a threonylcarbamoyl group on adenosine at position 37 (t(6)A37) in tRNAs that read codons beginning with adenine. Is involved in the transfer of the threonylcarbamoyl moiety of threonylcarbamoyl-AMP (TC-AMP) to the N6 group of A37, together with TsaE and TsaB. TsaD likely plays a direct catalytic role in this reaction.</text>
</comment>
<dbReference type="NCBIfam" id="TIGR00329">
    <property type="entry name" value="gcp_kae1"/>
    <property type="match status" value="1"/>
</dbReference>
<dbReference type="STRING" id="49186.SAMN05421647_101949"/>
<feature type="binding site" evidence="8">
    <location>
        <position position="277"/>
    </location>
    <ligand>
        <name>substrate</name>
    </ligand>
</feature>
<dbReference type="FunFam" id="3.30.420.40:FF:000031">
    <property type="entry name" value="tRNA N6-adenosine threonylcarbamoyltransferase"/>
    <property type="match status" value="1"/>
</dbReference>
<protein>
    <recommendedName>
        <fullName evidence="8">tRNA N6-adenosine threonylcarbamoyltransferase</fullName>
        <ecNumber evidence="8">2.3.1.234</ecNumber>
    </recommendedName>
    <alternativeName>
        <fullName evidence="8">N6-L-threonylcarbamoyladenine synthase</fullName>
        <shortName evidence="8">t(6)A synthase</shortName>
    </alternativeName>
    <alternativeName>
        <fullName evidence="8">t(6)A37 threonylcarbamoyladenosine biosynthesis protein TsaD</fullName>
    </alternativeName>
    <alternativeName>
        <fullName evidence="8">tRNA threonylcarbamoyladenosine biosynthesis protein TsaD</fullName>
    </alternativeName>
</protein>
<comment type="cofactor">
    <cofactor evidence="8">
        <name>Fe(2+)</name>
        <dbReference type="ChEBI" id="CHEBI:29033"/>
    </cofactor>
    <text evidence="8">Binds 1 Fe(2+) ion per subunit.</text>
</comment>
<dbReference type="GO" id="GO:0005737">
    <property type="term" value="C:cytoplasm"/>
    <property type="evidence" value="ECO:0007669"/>
    <property type="project" value="UniProtKB-SubCell"/>
</dbReference>